<keyword evidence="1" id="KW-0472">Membrane</keyword>
<accession>A0A7I7JY29</accession>
<proteinExistence type="predicted"/>
<protein>
    <submittedName>
        <fullName evidence="2">Uncharacterized protein</fullName>
    </submittedName>
</protein>
<reference evidence="2 3" key="1">
    <citation type="journal article" date="2019" name="Emerg. Microbes Infect.">
        <title>Comprehensive subspecies identification of 175 nontuberculous mycobacteria species based on 7547 genomic profiles.</title>
        <authorList>
            <person name="Matsumoto Y."/>
            <person name="Kinjo T."/>
            <person name="Motooka D."/>
            <person name="Nabeya D."/>
            <person name="Jung N."/>
            <person name="Uechi K."/>
            <person name="Horii T."/>
            <person name="Iida T."/>
            <person name="Fujita J."/>
            <person name="Nakamura S."/>
        </authorList>
    </citation>
    <scope>NUCLEOTIDE SEQUENCE [LARGE SCALE GENOMIC DNA]</scope>
    <source>
        <strain evidence="2 3">JCM 6396</strain>
    </source>
</reference>
<evidence type="ECO:0000256" key="1">
    <source>
        <dbReference type="SAM" id="Phobius"/>
    </source>
</evidence>
<sequence>MPASYRLLQGALLLFGVVMLLVYPLAVVWPSGWSWHQGAPYQSDYFMMIVGVYGVLGIFLCVAARRPESNASLIWFAVVSSVVHGAIMTVQSFSGGGHHIGHLWGDVAALYLVAVILAVLMRASGVTRSRAG</sequence>
<name>A0A7I7JY29_9MYCO</name>
<gene>
    <name evidence="2" type="ORF">MDUV_16500</name>
</gene>
<dbReference type="EMBL" id="AP022563">
    <property type="protein sequence ID" value="BBX16790.1"/>
    <property type="molecule type" value="Genomic_DNA"/>
</dbReference>
<feature type="transmembrane region" description="Helical" evidence="1">
    <location>
        <begin position="100"/>
        <end position="120"/>
    </location>
</feature>
<dbReference type="RefSeq" id="WP_179964279.1">
    <property type="nucleotide sequence ID" value="NZ_AP022563.1"/>
</dbReference>
<feature type="transmembrane region" description="Helical" evidence="1">
    <location>
        <begin position="12"/>
        <end position="33"/>
    </location>
</feature>
<dbReference type="Proteomes" id="UP000467006">
    <property type="component" value="Chromosome"/>
</dbReference>
<dbReference type="InterPro" id="IPR046572">
    <property type="entry name" value="DUF6632"/>
</dbReference>
<dbReference type="Pfam" id="PF20337">
    <property type="entry name" value="DUF6632"/>
    <property type="match status" value="1"/>
</dbReference>
<evidence type="ECO:0000313" key="3">
    <source>
        <dbReference type="Proteomes" id="UP000467006"/>
    </source>
</evidence>
<dbReference type="KEGG" id="mdu:MDUV_16500"/>
<evidence type="ECO:0000313" key="2">
    <source>
        <dbReference type="EMBL" id="BBX16790.1"/>
    </source>
</evidence>
<feature type="transmembrane region" description="Helical" evidence="1">
    <location>
        <begin position="73"/>
        <end position="94"/>
    </location>
</feature>
<keyword evidence="1" id="KW-0812">Transmembrane</keyword>
<feature type="transmembrane region" description="Helical" evidence="1">
    <location>
        <begin position="45"/>
        <end position="64"/>
    </location>
</feature>
<organism evidence="2 3">
    <name type="scientific">Mycolicibacterium duvalii</name>
    <dbReference type="NCBI Taxonomy" id="39688"/>
    <lineage>
        <taxon>Bacteria</taxon>
        <taxon>Bacillati</taxon>
        <taxon>Actinomycetota</taxon>
        <taxon>Actinomycetes</taxon>
        <taxon>Mycobacteriales</taxon>
        <taxon>Mycobacteriaceae</taxon>
        <taxon>Mycolicibacterium</taxon>
    </lineage>
</organism>
<keyword evidence="3" id="KW-1185">Reference proteome</keyword>
<dbReference type="AlphaFoldDB" id="A0A7I7JY29"/>
<keyword evidence="1" id="KW-1133">Transmembrane helix</keyword>